<proteinExistence type="predicted"/>
<dbReference type="Proteomes" id="UP000772618">
    <property type="component" value="Unassembled WGS sequence"/>
</dbReference>
<dbReference type="EMBL" id="JAHESD010000010">
    <property type="protein sequence ID" value="MBT1702961.1"/>
    <property type="molecule type" value="Genomic_DNA"/>
</dbReference>
<evidence type="ECO:0000313" key="3">
    <source>
        <dbReference type="Proteomes" id="UP000772618"/>
    </source>
</evidence>
<reference evidence="2 3" key="1">
    <citation type="submission" date="2021-05" db="EMBL/GenBank/DDBJ databases">
        <title>A Polyphasic approach of four new species of the genus Ohtaekwangia: Ohtaekwangia histidinii sp. nov., Ohtaekwangia cretensis sp. nov., Ohtaekwangia indiensis sp. nov., Ohtaekwangia reichenbachii sp. nov. from diverse environment.</title>
        <authorList>
            <person name="Octaviana S."/>
        </authorList>
    </citation>
    <scope>NUCLEOTIDE SEQUENCE [LARGE SCALE GENOMIC DNA]</scope>
    <source>
        <strain evidence="2 3">PWU20</strain>
    </source>
</reference>
<dbReference type="RefSeq" id="WP_254152931.1">
    <property type="nucleotide sequence ID" value="NZ_JAHESD010000010.1"/>
</dbReference>
<feature type="domain" description="DUF6046" evidence="1">
    <location>
        <begin position="79"/>
        <end position="196"/>
    </location>
</feature>
<name>A0ABS5VSI0_9BACT</name>
<evidence type="ECO:0000313" key="2">
    <source>
        <dbReference type="EMBL" id="MBT1702961.1"/>
    </source>
</evidence>
<accession>A0ABS5VSI0</accession>
<sequence>MSWIVTDLQRLYEQTFYSKPYVINSKPSEDVRTNRASALKEQYNGKEVWLPCEFSELGRITNENGERVFGFSSLKLPYATVSIEGSNNWIETPLNGRAGTVKELYNTGDYNISVKGFLIDEANRLWPEDQINYLRHIKESGVAVSFNNALTDIFLIDIGNLVVVKKLTLHEVTGGRIHVRPFTMELVSDNIYNLIVD</sequence>
<protein>
    <recommendedName>
        <fullName evidence="1">DUF6046 domain-containing protein</fullName>
    </recommendedName>
</protein>
<gene>
    <name evidence="2" type="ORF">KK060_06700</name>
</gene>
<dbReference type="InterPro" id="IPR046109">
    <property type="entry name" value="DUF6046"/>
</dbReference>
<comment type="caution">
    <text evidence="2">The sequence shown here is derived from an EMBL/GenBank/DDBJ whole genome shotgun (WGS) entry which is preliminary data.</text>
</comment>
<organism evidence="2 3">
    <name type="scientific">Chryseosolibacter indicus</name>
    <dbReference type="NCBI Taxonomy" id="2782351"/>
    <lineage>
        <taxon>Bacteria</taxon>
        <taxon>Pseudomonadati</taxon>
        <taxon>Bacteroidota</taxon>
        <taxon>Cytophagia</taxon>
        <taxon>Cytophagales</taxon>
        <taxon>Chryseotaleaceae</taxon>
        <taxon>Chryseosolibacter</taxon>
    </lineage>
</organism>
<evidence type="ECO:0000259" key="1">
    <source>
        <dbReference type="Pfam" id="PF19512"/>
    </source>
</evidence>
<keyword evidence="3" id="KW-1185">Reference proteome</keyword>
<dbReference type="Pfam" id="PF19512">
    <property type="entry name" value="DUF6046"/>
    <property type="match status" value="1"/>
</dbReference>